<dbReference type="EMBL" id="KL363190">
    <property type="protein sequence ID" value="KFD57178.1"/>
    <property type="molecule type" value="Genomic_DNA"/>
</dbReference>
<dbReference type="AlphaFoldDB" id="A0A085MIY2"/>
<dbReference type="Proteomes" id="UP000030764">
    <property type="component" value="Unassembled WGS sequence"/>
</dbReference>
<reference evidence="1 2" key="1">
    <citation type="journal article" date="2014" name="Nat. Genet.">
        <title>Genome and transcriptome of the porcine whipworm Trichuris suis.</title>
        <authorList>
            <person name="Jex A.R."/>
            <person name="Nejsum P."/>
            <person name="Schwarz E.M."/>
            <person name="Hu L."/>
            <person name="Young N.D."/>
            <person name="Hall R.S."/>
            <person name="Korhonen P.K."/>
            <person name="Liao S."/>
            <person name="Thamsborg S."/>
            <person name="Xia J."/>
            <person name="Xu P."/>
            <person name="Wang S."/>
            <person name="Scheerlinck J.P."/>
            <person name="Hofmann A."/>
            <person name="Sternberg P.W."/>
            <person name="Wang J."/>
            <person name="Gasser R.B."/>
        </authorList>
    </citation>
    <scope>NUCLEOTIDE SEQUENCE [LARGE SCALE GENOMIC DNA]</scope>
    <source>
        <strain evidence="1">DCEP-RM93M</strain>
    </source>
</reference>
<accession>A0A085MIY2</accession>
<name>A0A085MIY2_9BILA</name>
<evidence type="ECO:0000313" key="1">
    <source>
        <dbReference type="EMBL" id="KFD57178.1"/>
    </source>
</evidence>
<keyword evidence="2" id="KW-1185">Reference proteome</keyword>
<evidence type="ECO:0000313" key="2">
    <source>
        <dbReference type="Proteomes" id="UP000030764"/>
    </source>
</evidence>
<sequence>MIGHFGSCAKKMTKSTTVPSCTLKYNGSRKSVLEFFADHDIALHENVMKRATWRKENSINFQIFVDRKKKESSRRRSGSILPARRNDASRLLSTLRRYYCSGCSNLGNRLFSNYGRRVIETLGGTRRTANERRLKVKFKNGYHTFWLHRAVSWLMECHEQVAVLQRVWPKESSAKKKLTADSQLMGPAIAAQKYGAGHPKVNLIAQSQLSHQEFAYSLSVAIAQFHAAGRCDSI</sequence>
<gene>
    <name evidence="1" type="ORF">M513_02063</name>
</gene>
<organism evidence="1 2">
    <name type="scientific">Trichuris suis</name>
    <name type="common">pig whipworm</name>
    <dbReference type="NCBI Taxonomy" id="68888"/>
    <lineage>
        <taxon>Eukaryota</taxon>
        <taxon>Metazoa</taxon>
        <taxon>Ecdysozoa</taxon>
        <taxon>Nematoda</taxon>
        <taxon>Enoplea</taxon>
        <taxon>Dorylaimia</taxon>
        <taxon>Trichinellida</taxon>
        <taxon>Trichuridae</taxon>
        <taxon>Trichuris</taxon>
    </lineage>
</organism>
<protein>
    <submittedName>
        <fullName evidence="1">Uncharacterized protein</fullName>
    </submittedName>
</protein>
<proteinExistence type="predicted"/>